<dbReference type="EMBL" id="JAQQWI010000016">
    <property type="protein sequence ID" value="KAK8009357.1"/>
    <property type="molecule type" value="Genomic_DNA"/>
</dbReference>
<gene>
    <name evidence="2" type="ORF">PG991_011908</name>
</gene>
<feature type="region of interest" description="Disordered" evidence="1">
    <location>
        <begin position="1"/>
        <end position="71"/>
    </location>
</feature>
<reference evidence="2 3" key="1">
    <citation type="submission" date="2023-01" db="EMBL/GenBank/DDBJ databases">
        <title>Analysis of 21 Apiospora genomes using comparative genomics revels a genus with tremendous synthesis potential of carbohydrate active enzymes and secondary metabolites.</title>
        <authorList>
            <person name="Sorensen T."/>
        </authorList>
    </citation>
    <scope>NUCLEOTIDE SEQUENCE [LARGE SCALE GENOMIC DNA]</scope>
    <source>
        <strain evidence="2 3">CBS 20057</strain>
    </source>
</reference>
<organism evidence="2 3">
    <name type="scientific">Apiospora marii</name>
    <dbReference type="NCBI Taxonomy" id="335849"/>
    <lineage>
        <taxon>Eukaryota</taxon>
        <taxon>Fungi</taxon>
        <taxon>Dikarya</taxon>
        <taxon>Ascomycota</taxon>
        <taxon>Pezizomycotina</taxon>
        <taxon>Sordariomycetes</taxon>
        <taxon>Xylariomycetidae</taxon>
        <taxon>Amphisphaeriales</taxon>
        <taxon>Apiosporaceae</taxon>
        <taxon>Apiospora</taxon>
    </lineage>
</organism>
<protein>
    <submittedName>
        <fullName evidence="2">Uncharacterized protein</fullName>
    </submittedName>
</protein>
<accession>A0ABR1RFF3</accession>
<proteinExistence type="predicted"/>
<name>A0ABR1RFF3_9PEZI</name>
<evidence type="ECO:0000313" key="3">
    <source>
        <dbReference type="Proteomes" id="UP001396898"/>
    </source>
</evidence>
<evidence type="ECO:0000313" key="2">
    <source>
        <dbReference type="EMBL" id="KAK8009357.1"/>
    </source>
</evidence>
<sequence length="88" mass="9409">MGDSSDRCVYGGETPFKPSHVVAENTSSPSKASMSRMNVKSYMESKNGGGDPVTALSLRPSSPKSVTDRQTKVQREMAASLAVLDRSQ</sequence>
<keyword evidence="3" id="KW-1185">Reference proteome</keyword>
<evidence type="ECO:0000256" key="1">
    <source>
        <dbReference type="SAM" id="MobiDB-lite"/>
    </source>
</evidence>
<comment type="caution">
    <text evidence="2">The sequence shown here is derived from an EMBL/GenBank/DDBJ whole genome shotgun (WGS) entry which is preliminary data.</text>
</comment>
<feature type="compositionally biased region" description="Polar residues" evidence="1">
    <location>
        <begin position="24"/>
        <end position="38"/>
    </location>
</feature>
<dbReference type="Proteomes" id="UP001396898">
    <property type="component" value="Unassembled WGS sequence"/>
</dbReference>